<feature type="region of interest" description="Disordered" evidence="1">
    <location>
        <begin position="86"/>
        <end position="131"/>
    </location>
</feature>
<comment type="caution">
    <text evidence="2">The sequence shown here is derived from an EMBL/GenBank/DDBJ whole genome shotgun (WGS) entry which is preliminary data.</text>
</comment>
<dbReference type="OrthoDB" id="993453at2759"/>
<evidence type="ECO:0000313" key="2">
    <source>
        <dbReference type="EMBL" id="KAJ4844067.1"/>
    </source>
</evidence>
<keyword evidence="3" id="KW-1185">Reference proteome</keyword>
<accession>A0A9Q0JK77</accession>
<evidence type="ECO:0000313" key="3">
    <source>
        <dbReference type="Proteomes" id="UP001141552"/>
    </source>
</evidence>
<gene>
    <name evidence="2" type="ORF">Tsubulata_029260</name>
</gene>
<evidence type="ECO:0000256" key="1">
    <source>
        <dbReference type="SAM" id="MobiDB-lite"/>
    </source>
</evidence>
<reference evidence="2" key="1">
    <citation type="submission" date="2022-02" db="EMBL/GenBank/DDBJ databases">
        <authorList>
            <person name="Henning P.M."/>
            <person name="McCubbin A.G."/>
            <person name="Shore J.S."/>
        </authorList>
    </citation>
    <scope>NUCLEOTIDE SEQUENCE</scope>
    <source>
        <strain evidence="2">F60SS</strain>
        <tissue evidence="2">Leaves</tissue>
    </source>
</reference>
<dbReference type="EMBL" id="JAKUCV010002060">
    <property type="protein sequence ID" value="KAJ4844067.1"/>
    <property type="molecule type" value="Genomic_DNA"/>
</dbReference>
<proteinExistence type="predicted"/>
<reference evidence="2" key="2">
    <citation type="journal article" date="2023" name="Plants (Basel)">
        <title>Annotation of the Turnera subulata (Passifloraceae) Draft Genome Reveals the S-Locus Evolved after the Divergence of Turneroideae from Passifloroideae in a Stepwise Manner.</title>
        <authorList>
            <person name="Henning P.M."/>
            <person name="Roalson E.H."/>
            <person name="Mir W."/>
            <person name="McCubbin A.G."/>
            <person name="Shore J.S."/>
        </authorList>
    </citation>
    <scope>NUCLEOTIDE SEQUENCE</scope>
    <source>
        <strain evidence="2">F60SS</strain>
    </source>
</reference>
<name>A0A9Q0JK77_9ROSI</name>
<dbReference type="PANTHER" id="PTHR34807:SF3">
    <property type="entry name" value="OS08G0270800 PROTEIN"/>
    <property type="match status" value="1"/>
</dbReference>
<sequence>MKKMKGVAAAPASAAVAVETSPSRYAAVYEDPRSMLKHRGLMQDYAELFKETEAKRTQLLMMRQKKLTLMAEVRFLRRRYKYLTQNQSQNPLMKQNAAEPHKVVTKSKKQGKDRNGNGNDTPLRHLPPRFDLNQKGKIQNEKEPALRTLVPMFDQKQRKKETFRVPAAVPDLNQRDRIYSGMEAAVRNNAPIFDLNQISREEEELQDTGVGMRLEEPKMNSIRGGVDEQHSDMKLSACRNVGNGPSRSGKRKISWQDQVALRV</sequence>
<dbReference type="PANTHER" id="PTHR34807">
    <property type="entry name" value="OS08G0270800 PROTEIN"/>
    <property type="match status" value="1"/>
</dbReference>
<dbReference type="Proteomes" id="UP001141552">
    <property type="component" value="Unassembled WGS sequence"/>
</dbReference>
<protein>
    <submittedName>
        <fullName evidence="2">Uncharacterized protein</fullName>
    </submittedName>
</protein>
<dbReference type="AlphaFoldDB" id="A0A9Q0JK77"/>
<organism evidence="2 3">
    <name type="scientific">Turnera subulata</name>
    <dbReference type="NCBI Taxonomy" id="218843"/>
    <lineage>
        <taxon>Eukaryota</taxon>
        <taxon>Viridiplantae</taxon>
        <taxon>Streptophyta</taxon>
        <taxon>Embryophyta</taxon>
        <taxon>Tracheophyta</taxon>
        <taxon>Spermatophyta</taxon>
        <taxon>Magnoliopsida</taxon>
        <taxon>eudicotyledons</taxon>
        <taxon>Gunneridae</taxon>
        <taxon>Pentapetalae</taxon>
        <taxon>rosids</taxon>
        <taxon>fabids</taxon>
        <taxon>Malpighiales</taxon>
        <taxon>Passifloraceae</taxon>
        <taxon>Turnera</taxon>
    </lineage>
</organism>